<name>A0ABV2H5J1_9HYPH</name>
<proteinExistence type="predicted"/>
<evidence type="ECO:0000313" key="3">
    <source>
        <dbReference type="Proteomes" id="UP001549031"/>
    </source>
</evidence>
<gene>
    <name evidence="2" type="ORF">ABID21_001933</name>
</gene>
<evidence type="ECO:0000313" key="2">
    <source>
        <dbReference type="EMBL" id="MET3585824.1"/>
    </source>
</evidence>
<sequence length="50" mass="5663">MTEIDQATELKNPAPAPETEAEPQPEPKYNPEFKKAVVAVVLEMKRKRVI</sequence>
<organism evidence="2 3">
    <name type="scientific">Pseudorhizobium tarimense</name>
    <dbReference type="NCBI Taxonomy" id="1079109"/>
    <lineage>
        <taxon>Bacteria</taxon>
        <taxon>Pseudomonadati</taxon>
        <taxon>Pseudomonadota</taxon>
        <taxon>Alphaproteobacteria</taxon>
        <taxon>Hyphomicrobiales</taxon>
        <taxon>Rhizobiaceae</taxon>
        <taxon>Rhizobium/Agrobacterium group</taxon>
        <taxon>Pseudorhizobium</taxon>
    </lineage>
</organism>
<dbReference type="Proteomes" id="UP001549031">
    <property type="component" value="Unassembled WGS sequence"/>
</dbReference>
<accession>A0ABV2H5J1</accession>
<comment type="caution">
    <text evidence="2">The sequence shown here is derived from an EMBL/GenBank/DDBJ whole genome shotgun (WGS) entry which is preliminary data.</text>
</comment>
<dbReference type="RefSeq" id="WP_247243746.1">
    <property type="nucleotide sequence ID" value="NZ_JALJRA010000006.1"/>
</dbReference>
<dbReference type="EMBL" id="JBEPLJ010000006">
    <property type="protein sequence ID" value="MET3585824.1"/>
    <property type="molecule type" value="Genomic_DNA"/>
</dbReference>
<protein>
    <recommendedName>
        <fullName evidence="4">Transposase</fullName>
    </recommendedName>
</protein>
<keyword evidence="3" id="KW-1185">Reference proteome</keyword>
<evidence type="ECO:0000256" key="1">
    <source>
        <dbReference type="SAM" id="MobiDB-lite"/>
    </source>
</evidence>
<evidence type="ECO:0008006" key="4">
    <source>
        <dbReference type="Google" id="ProtNLM"/>
    </source>
</evidence>
<reference evidence="2 3" key="1">
    <citation type="submission" date="2024-06" db="EMBL/GenBank/DDBJ databases">
        <title>Genomic Encyclopedia of Type Strains, Phase IV (KMG-IV): sequencing the most valuable type-strain genomes for metagenomic binning, comparative biology and taxonomic classification.</title>
        <authorList>
            <person name="Goeker M."/>
        </authorList>
    </citation>
    <scope>NUCLEOTIDE SEQUENCE [LARGE SCALE GENOMIC DNA]</scope>
    <source>
        <strain evidence="2 3">DSM 105042</strain>
    </source>
</reference>
<feature type="region of interest" description="Disordered" evidence="1">
    <location>
        <begin position="1"/>
        <end position="30"/>
    </location>
</feature>